<evidence type="ECO:0000256" key="2">
    <source>
        <dbReference type="SAM" id="MobiDB-lite"/>
    </source>
</evidence>
<dbReference type="Proteomes" id="UP000774326">
    <property type="component" value="Unassembled WGS sequence"/>
</dbReference>
<feature type="region of interest" description="Disordered" evidence="2">
    <location>
        <begin position="1"/>
        <end position="82"/>
    </location>
</feature>
<feature type="compositionally biased region" description="Basic residues" evidence="2">
    <location>
        <begin position="628"/>
        <end position="639"/>
    </location>
</feature>
<feature type="region of interest" description="Disordered" evidence="2">
    <location>
        <begin position="505"/>
        <end position="525"/>
    </location>
</feature>
<name>A0A9P8TLS7_WICPI</name>
<sequence length="665" mass="75997">MISVNYSFQNKQDTTTTANNQVLNSPDTTPDSSSLSPSSSSSELTSNQKSKTKTNKLSATKSTKTNKRQKHDHHYNNNEPESTQLIAETQTQSTHYITPSPEPASPVGFRSSLSGPARVESYEALNAKKNKYKHMIKKRDATIGDLTKENERLKGLMIGLIQGGDGAAGKQQNKERELKLKLQDEEIEALKVQIESLKSASLEQVKTLKSFQQKFHEVSRQHDTELATKNTVIAELESKLAEIQKEVDVKDIEIQLQMEETLETQAQMNVTNKKTQTVEREMDKLKQRYSFVKTQNVALTSQFQKAQAEITRLQTQDRNPNNILLSHITTIEQKRSALTAQNEELARENQLLKESNSKVQKVFLVLTNHLQYLQAQLTGSTDSSRSLQQSIQQLLNNDTSLHQAKTRVAELISKLEVQGNQNTVLKNQIFSLKERQVQIWKLLKDVKYHRDHLADRVARRDLKLAKRKTKYQGKIQQLREKVKRSKMKSIVERCKLQRVVNELNSGKDSEQKLSGTAGNQEDKSHHQDLLIGDIEEEDNLARLERLQQGLVQICQSGGGGQGLDINQILKLYPSTTNQAYDHELLVLDLFKQLYSQSIQMSQIQRKLQHVKPENEVEQELEVITKSKPTPKKAQQRRSKRFNEYKEDKSYKGKISVAQIRKNRTR</sequence>
<evidence type="ECO:0000313" key="4">
    <source>
        <dbReference type="Proteomes" id="UP000774326"/>
    </source>
</evidence>
<dbReference type="EMBL" id="JAEUBG010003287">
    <property type="protein sequence ID" value="KAH3683001.1"/>
    <property type="molecule type" value="Genomic_DNA"/>
</dbReference>
<accession>A0A9P8TLS7</accession>
<gene>
    <name evidence="3" type="ORF">WICPIJ_006036</name>
</gene>
<organism evidence="3 4">
    <name type="scientific">Wickerhamomyces pijperi</name>
    <name type="common">Yeast</name>
    <name type="synonym">Pichia pijperi</name>
    <dbReference type="NCBI Taxonomy" id="599730"/>
    <lineage>
        <taxon>Eukaryota</taxon>
        <taxon>Fungi</taxon>
        <taxon>Dikarya</taxon>
        <taxon>Ascomycota</taxon>
        <taxon>Saccharomycotina</taxon>
        <taxon>Saccharomycetes</taxon>
        <taxon>Phaffomycetales</taxon>
        <taxon>Wickerhamomycetaceae</taxon>
        <taxon>Wickerhamomyces</taxon>
    </lineage>
</organism>
<keyword evidence="1" id="KW-0175">Coiled coil</keyword>
<protein>
    <submittedName>
        <fullName evidence="3">Uncharacterized protein</fullName>
    </submittedName>
</protein>
<feature type="compositionally biased region" description="Basic residues" evidence="2">
    <location>
        <begin position="64"/>
        <end position="73"/>
    </location>
</feature>
<feature type="coiled-coil region" evidence="1">
    <location>
        <begin position="226"/>
        <end position="362"/>
    </location>
</feature>
<dbReference type="AlphaFoldDB" id="A0A9P8TLS7"/>
<proteinExistence type="predicted"/>
<comment type="caution">
    <text evidence="3">The sequence shown here is derived from an EMBL/GenBank/DDBJ whole genome shotgun (WGS) entry which is preliminary data.</text>
</comment>
<feature type="compositionally biased region" description="Low complexity" evidence="2">
    <location>
        <begin position="25"/>
        <end position="49"/>
    </location>
</feature>
<reference evidence="3" key="1">
    <citation type="journal article" date="2021" name="Open Biol.">
        <title>Shared evolutionary footprints suggest mitochondrial oxidative damage underlies multiple complex I losses in fungi.</title>
        <authorList>
            <person name="Schikora-Tamarit M.A."/>
            <person name="Marcet-Houben M."/>
            <person name="Nosek J."/>
            <person name="Gabaldon T."/>
        </authorList>
    </citation>
    <scope>NUCLEOTIDE SEQUENCE</scope>
    <source>
        <strain evidence="3">CBS2887</strain>
    </source>
</reference>
<evidence type="ECO:0000256" key="1">
    <source>
        <dbReference type="SAM" id="Coils"/>
    </source>
</evidence>
<dbReference type="OrthoDB" id="2441647at2759"/>
<reference evidence="3" key="2">
    <citation type="submission" date="2021-01" db="EMBL/GenBank/DDBJ databases">
        <authorList>
            <person name="Schikora-Tamarit M.A."/>
        </authorList>
    </citation>
    <scope>NUCLEOTIDE SEQUENCE</scope>
    <source>
        <strain evidence="3">CBS2887</strain>
    </source>
</reference>
<feature type="coiled-coil region" evidence="1">
    <location>
        <begin position="168"/>
        <end position="200"/>
    </location>
</feature>
<feature type="compositionally biased region" description="Polar residues" evidence="2">
    <location>
        <begin position="1"/>
        <end position="24"/>
    </location>
</feature>
<feature type="region of interest" description="Disordered" evidence="2">
    <location>
        <begin position="623"/>
        <end position="665"/>
    </location>
</feature>
<evidence type="ECO:0000313" key="3">
    <source>
        <dbReference type="EMBL" id="KAH3683001.1"/>
    </source>
</evidence>
<feature type="compositionally biased region" description="Basic and acidic residues" evidence="2">
    <location>
        <begin position="640"/>
        <end position="650"/>
    </location>
</feature>
<keyword evidence="4" id="KW-1185">Reference proteome</keyword>